<dbReference type="EMBL" id="CP050266">
    <property type="protein sequence ID" value="QIR06507.1"/>
    <property type="molecule type" value="Genomic_DNA"/>
</dbReference>
<keyword evidence="9" id="KW-0368">Histidine biosynthesis</keyword>
<keyword evidence="14" id="KW-1185">Reference proteome</keyword>
<evidence type="ECO:0000256" key="6">
    <source>
        <dbReference type="ARBA" id="ARBA00022605"/>
    </source>
</evidence>
<evidence type="ECO:0000256" key="7">
    <source>
        <dbReference type="ARBA" id="ARBA00022679"/>
    </source>
</evidence>
<dbReference type="SUPFAM" id="SSF53383">
    <property type="entry name" value="PLP-dependent transferases"/>
    <property type="match status" value="1"/>
</dbReference>
<sequence length="362" mass="41400">MFSNKYVREMKPYPLTSHRAWEREGEEDVLKLDWNEATIAPSPTVISSIVDFLSSGRLNWYPDVNNAELLKELSYYCSIPEKYIQYFASSDSLHEYLAKCFIEVGDRVSIISPTYDNFRATVESCGAIVNYYYLDKSFNFCFENLRDYLNHENPKIVYICNPNNPTGTIYSPEDLEALAKEFINILFIVDEAYFEFAKVTCKDLVLSCGNLVICRTFSKAFALASFRVGYAIASTDIIETITKIRNPKNISTLSQIAAISALQDSAYMEEYVKQVLTAKKYFDQELSGLGLECFGNGGNFTLVKVQQELKKKLIDYLQSKNIFVRDYGHVNGMENYLRITIGTLDQMKPVLTCIAKFIKENE</sequence>
<keyword evidence="7" id="KW-0808">Transferase</keyword>
<dbReference type="PANTHER" id="PTHR43643">
    <property type="entry name" value="HISTIDINOL-PHOSPHATE AMINOTRANSFERASE 2"/>
    <property type="match status" value="1"/>
</dbReference>
<organism evidence="13 14">
    <name type="scientific">Salinivibrio costicola</name>
    <name type="common">Vibrio costicola</name>
    <dbReference type="NCBI Taxonomy" id="51367"/>
    <lineage>
        <taxon>Bacteria</taxon>
        <taxon>Pseudomonadati</taxon>
        <taxon>Pseudomonadota</taxon>
        <taxon>Gammaproteobacteria</taxon>
        <taxon>Vibrionales</taxon>
        <taxon>Vibrionaceae</taxon>
        <taxon>Salinivibrio</taxon>
    </lineage>
</organism>
<dbReference type="InterPro" id="IPR050106">
    <property type="entry name" value="HistidinolP_aminotransfase"/>
</dbReference>
<dbReference type="InterPro" id="IPR015424">
    <property type="entry name" value="PyrdxlP-dep_Trfase"/>
</dbReference>
<dbReference type="PROSITE" id="PS00599">
    <property type="entry name" value="AA_TRANSFER_CLASS_2"/>
    <property type="match status" value="1"/>
</dbReference>
<evidence type="ECO:0000259" key="12">
    <source>
        <dbReference type="Pfam" id="PF00155"/>
    </source>
</evidence>
<evidence type="ECO:0000256" key="1">
    <source>
        <dbReference type="ARBA" id="ARBA00001933"/>
    </source>
</evidence>
<evidence type="ECO:0000256" key="8">
    <source>
        <dbReference type="ARBA" id="ARBA00022898"/>
    </source>
</evidence>
<feature type="domain" description="Aminotransferase class I/classII large" evidence="12">
    <location>
        <begin position="28"/>
        <end position="351"/>
    </location>
</feature>
<dbReference type="Gene3D" id="3.40.640.10">
    <property type="entry name" value="Type I PLP-dependent aspartate aminotransferase-like (Major domain)"/>
    <property type="match status" value="1"/>
</dbReference>
<evidence type="ECO:0000256" key="2">
    <source>
        <dbReference type="ARBA" id="ARBA00005011"/>
    </source>
</evidence>
<dbReference type="Proteomes" id="UP000501408">
    <property type="component" value="Chromosome 1"/>
</dbReference>
<dbReference type="EC" id="2.6.1.9" evidence="4"/>
<dbReference type="Gene3D" id="3.90.1150.10">
    <property type="entry name" value="Aspartate Aminotransferase, domain 1"/>
    <property type="match status" value="1"/>
</dbReference>
<name>A0ABX6K4N8_SALCS</name>
<keyword evidence="8 11" id="KW-0663">Pyridoxal phosphate</keyword>
<dbReference type="InterPro" id="IPR001917">
    <property type="entry name" value="Aminotrans_II_pyridoxalP_BS"/>
</dbReference>
<dbReference type="InterPro" id="IPR015422">
    <property type="entry name" value="PyrdxlP-dep_Trfase_small"/>
</dbReference>
<keyword evidence="6" id="KW-0028">Amino-acid biosynthesis</keyword>
<keyword evidence="5 13" id="KW-0032">Aminotransferase</keyword>
<comment type="pathway">
    <text evidence="2">Amino-acid biosynthesis; L-histidine biosynthesis; L-histidine from 5-phospho-alpha-D-ribose 1-diphosphate: step 7/9.</text>
</comment>
<reference evidence="13 14" key="1">
    <citation type="submission" date="2020-03" db="EMBL/GenBank/DDBJ databases">
        <title>Genome mining reveals the biosynthetic pathways of PHA and ectoines of the halophilic strain Salinivibrio costicola M318 isolated from fermented shrimp paste.</title>
        <authorList>
            <person name="Doan T.V."/>
            <person name="Tran L.T."/>
            <person name="Trieu T.A."/>
            <person name="Nguyen Q.V."/>
            <person name="Quach T.N."/>
            <person name="Phi T.Q."/>
            <person name="Kumar S."/>
        </authorList>
    </citation>
    <scope>NUCLEOTIDE SEQUENCE [LARGE SCALE GENOMIC DNA]</scope>
    <source>
        <strain evidence="13 14">M318</strain>
    </source>
</reference>
<evidence type="ECO:0000313" key="13">
    <source>
        <dbReference type="EMBL" id="QIR06507.1"/>
    </source>
</evidence>
<comment type="cofactor">
    <cofactor evidence="1 11">
        <name>pyridoxal 5'-phosphate</name>
        <dbReference type="ChEBI" id="CHEBI:597326"/>
    </cofactor>
</comment>
<dbReference type="InterPro" id="IPR015421">
    <property type="entry name" value="PyrdxlP-dep_Trfase_major"/>
</dbReference>
<evidence type="ECO:0000256" key="4">
    <source>
        <dbReference type="ARBA" id="ARBA00012748"/>
    </source>
</evidence>
<dbReference type="PANTHER" id="PTHR43643:SF6">
    <property type="entry name" value="HISTIDINOL-PHOSPHATE AMINOTRANSFERASE"/>
    <property type="match status" value="1"/>
</dbReference>
<comment type="catalytic activity">
    <reaction evidence="10">
        <text>L-histidinol phosphate + 2-oxoglutarate = 3-(imidazol-4-yl)-2-oxopropyl phosphate + L-glutamate</text>
        <dbReference type="Rhea" id="RHEA:23744"/>
        <dbReference type="ChEBI" id="CHEBI:16810"/>
        <dbReference type="ChEBI" id="CHEBI:29985"/>
        <dbReference type="ChEBI" id="CHEBI:57766"/>
        <dbReference type="ChEBI" id="CHEBI:57980"/>
        <dbReference type="EC" id="2.6.1.9"/>
    </reaction>
</comment>
<accession>A0ABX6K4N8</accession>
<evidence type="ECO:0000256" key="5">
    <source>
        <dbReference type="ARBA" id="ARBA00022576"/>
    </source>
</evidence>
<dbReference type="CDD" id="cd00609">
    <property type="entry name" value="AAT_like"/>
    <property type="match status" value="1"/>
</dbReference>
<proteinExistence type="inferred from homology"/>
<dbReference type="GO" id="GO:0008483">
    <property type="term" value="F:transaminase activity"/>
    <property type="evidence" value="ECO:0007669"/>
    <property type="project" value="UniProtKB-KW"/>
</dbReference>
<evidence type="ECO:0000256" key="3">
    <source>
        <dbReference type="ARBA" id="ARBA00007970"/>
    </source>
</evidence>
<comment type="similarity">
    <text evidence="3">Belongs to the class-II pyridoxal-phosphate-dependent aminotransferase family. Histidinol-phosphate aminotransferase subfamily.</text>
</comment>
<evidence type="ECO:0000313" key="14">
    <source>
        <dbReference type="Proteomes" id="UP000501408"/>
    </source>
</evidence>
<evidence type="ECO:0000256" key="10">
    <source>
        <dbReference type="ARBA" id="ARBA00047481"/>
    </source>
</evidence>
<dbReference type="InterPro" id="IPR004839">
    <property type="entry name" value="Aminotransferase_I/II_large"/>
</dbReference>
<protein>
    <recommendedName>
        <fullName evidence="4">histidinol-phosphate transaminase</fullName>
        <ecNumber evidence="4">2.6.1.9</ecNumber>
    </recommendedName>
</protein>
<gene>
    <name evidence="13" type="ORF">HBA18_09095</name>
</gene>
<evidence type="ECO:0000256" key="9">
    <source>
        <dbReference type="ARBA" id="ARBA00023102"/>
    </source>
</evidence>
<dbReference type="Pfam" id="PF00155">
    <property type="entry name" value="Aminotran_1_2"/>
    <property type="match status" value="1"/>
</dbReference>
<dbReference type="RefSeq" id="WP_167314634.1">
    <property type="nucleotide sequence ID" value="NZ_CP050266.1"/>
</dbReference>
<evidence type="ECO:0000256" key="11">
    <source>
        <dbReference type="RuleBase" id="RU003693"/>
    </source>
</evidence>